<evidence type="ECO:0000313" key="12">
    <source>
        <dbReference type="EMBL" id="NEV66519.1"/>
    </source>
</evidence>
<evidence type="ECO:0000256" key="5">
    <source>
        <dbReference type="ARBA" id="ARBA00022777"/>
    </source>
</evidence>
<comment type="cofactor">
    <cofactor evidence="1">
        <name>a divalent metal cation</name>
        <dbReference type="ChEBI" id="CHEBI:60240"/>
    </cofactor>
</comment>
<evidence type="ECO:0000256" key="9">
    <source>
        <dbReference type="ARBA" id="ARBA00072590"/>
    </source>
</evidence>
<gene>
    <name evidence="12" type="ORF">QQ91_005280</name>
</gene>
<keyword evidence="4" id="KW-0547">Nucleotide-binding</keyword>
<dbReference type="Gene3D" id="3.30.420.40">
    <property type="match status" value="2"/>
</dbReference>
<keyword evidence="5 12" id="KW-0418">Kinase</keyword>
<sequence length="435" mass="46685">MVYAAGLDFGTSGARLVVMDEAQRLLTEVRVEFAETDRSWDVTWLQALEALLRQVEPGVRSQLDAIAINGTSATVLLCDDHGQPVTAPLLYNDDCGQACISQVASVAPAGSPARSATSSLVKLLWWGAHLSAERQGRARYFLHQADWLAAHLHGHWGRSDYHNALKLGYDVGGLAYPDWLLQLLESEGGRQWLPQVQAPGTLFGLVSTAASDRYGISRDCIVIAGTTDSIAAFLASGAQAPGDAVTSLGSTLVIKLLSHTRVEDSRYGIYSHRLGDLWLVGGASNTGGAVLRQYFTDEELASLSQQIDSDRPSPLDYYPLPRPGERFPINDPQLLPRLSPRPADPTDFLQGLLEGMARIEAQGYERLIALGATPPTRIFTAGGGAQNPAWTQIRQRWLPAPVMTAGSTEAAIGTAKLALQGYAQAQATAAIEGST</sequence>
<evidence type="ECO:0000256" key="3">
    <source>
        <dbReference type="ARBA" id="ARBA00022679"/>
    </source>
</evidence>
<reference evidence="12" key="1">
    <citation type="submission" date="2014-11" db="EMBL/GenBank/DDBJ databases">
        <authorList>
            <person name="Malar M.C."/>
            <person name="Sen D."/>
            <person name="Tripathy S."/>
        </authorList>
    </citation>
    <scope>NUCLEOTIDE SEQUENCE</scope>
    <source>
        <strain evidence="12">BDU141951</strain>
    </source>
</reference>
<reference evidence="12" key="3">
    <citation type="submission" date="2020-02" db="EMBL/GenBank/DDBJ databases">
        <authorList>
            <person name="Sarangi A.N."/>
            <person name="Ghosh S."/>
            <person name="Mukherjee M."/>
            <person name="Tripathy S."/>
        </authorList>
    </citation>
    <scope>NUCLEOTIDE SEQUENCE</scope>
    <source>
        <strain evidence="12">BDU141951</strain>
    </source>
</reference>
<evidence type="ECO:0000259" key="11">
    <source>
        <dbReference type="Pfam" id="PF02782"/>
    </source>
</evidence>
<keyword evidence="6" id="KW-0067">ATP-binding</keyword>
<dbReference type="GO" id="GO:0019150">
    <property type="term" value="F:D-ribulokinase activity"/>
    <property type="evidence" value="ECO:0007669"/>
    <property type="project" value="UniProtKB-EC"/>
</dbReference>
<dbReference type="InterPro" id="IPR018484">
    <property type="entry name" value="FGGY_N"/>
</dbReference>
<dbReference type="Pfam" id="PF02782">
    <property type="entry name" value="FGGY_C"/>
    <property type="match status" value="1"/>
</dbReference>
<dbReference type="GO" id="GO:0005997">
    <property type="term" value="P:xylulose metabolic process"/>
    <property type="evidence" value="ECO:0007669"/>
    <property type="project" value="TreeGrafter"/>
</dbReference>
<dbReference type="InterPro" id="IPR018485">
    <property type="entry name" value="FGGY_C"/>
</dbReference>
<organism evidence="12">
    <name type="scientific">Lyngbya confervoides BDU141951</name>
    <dbReference type="NCBI Taxonomy" id="1574623"/>
    <lineage>
        <taxon>Bacteria</taxon>
        <taxon>Bacillati</taxon>
        <taxon>Cyanobacteriota</taxon>
        <taxon>Cyanophyceae</taxon>
        <taxon>Oscillatoriophycideae</taxon>
        <taxon>Oscillatoriales</taxon>
        <taxon>Microcoleaceae</taxon>
        <taxon>Lyngbya</taxon>
    </lineage>
</organism>
<evidence type="ECO:0000256" key="4">
    <source>
        <dbReference type="ARBA" id="ARBA00022741"/>
    </source>
</evidence>
<comment type="catalytic activity">
    <reaction evidence="7">
        <text>D-ribulose + ATP = D-ribulose 5-phosphate + ADP + H(+)</text>
        <dbReference type="Rhea" id="RHEA:17601"/>
        <dbReference type="ChEBI" id="CHEBI:15378"/>
        <dbReference type="ChEBI" id="CHEBI:17173"/>
        <dbReference type="ChEBI" id="CHEBI:30616"/>
        <dbReference type="ChEBI" id="CHEBI:58121"/>
        <dbReference type="ChEBI" id="CHEBI:456216"/>
        <dbReference type="EC" id="2.7.1.47"/>
    </reaction>
</comment>
<comment type="caution">
    <text evidence="12">The sequence shown here is derived from an EMBL/GenBank/DDBJ whole genome shotgun (WGS) entry which is preliminary data.</text>
</comment>
<evidence type="ECO:0000256" key="1">
    <source>
        <dbReference type="ARBA" id="ARBA00001968"/>
    </source>
</evidence>
<evidence type="ECO:0000259" key="10">
    <source>
        <dbReference type="Pfam" id="PF00370"/>
    </source>
</evidence>
<accession>A0A0C1Y3T9</accession>
<dbReference type="InterPro" id="IPR043129">
    <property type="entry name" value="ATPase_NBD"/>
</dbReference>
<keyword evidence="3" id="KW-0808">Transferase</keyword>
<evidence type="ECO:0000256" key="8">
    <source>
        <dbReference type="ARBA" id="ARBA00066370"/>
    </source>
</evidence>
<dbReference type="Pfam" id="PF00370">
    <property type="entry name" value="FGGY_N"/>
    <property type="match status" value="1"/>
</dbReference>
<dbReference type="EMBL" id="JTHE02000003">
    <property type="protein sequence ID" value="NEV66519.1"/>
    <property type="molecule type" value="Genomic_DNA"/>
</dbReference>
<evidence type="ECO:0000256" key="6">
    <source>
        <dbReference type="ARBA" id="ARBA00022840"/>
    </source>
</evidence>
<evidence type="ECO:0000256" key="2">
    <source>
        <dbReference type="ARBA" id="ARBA00009156"/>
    </source>
</evidence>
<protein>
    <recommendedName>
        <fullName evidence="9">D-ribulose kinase</fullName>
        <ecNumber evidence="8">2.7.1.47</ecNumber>
    </recommendedName>
</protein>
<proteinExistence type="inferred from homology"/>
<comment type="similarity">
    <text evidence="2">Belongs to the FGGY kinase family.</text>
</comment>
<dbReference type="SUPFAM" id="SSF53067">
    <property type="entry name" value="Actin-like ATPase domain"/>
    <property type="match status" value="2"/>
</dbReference>
<reference evidence="12" key="2">
    <citation type="journal article" date="2015" name="Genome Announc.">
        <title>Draft Genome Sequence of Filamentous Marine Cyanobacterium Lyngbya confervoides Strain BDU141951.</title>
        <authorList>
            <person name="Chandrababunaidu M.M."/>
            <person name="Sen D."/>
            <person name="Tripathy S."/>
        </authorList>
    </citation>
    <scope>NUCLEOTIDE SEQUENCE</scope>
    <source>
        <strain evidence="12">BDU141951</strain>
    </source>
</reference>
<dbReference type="AlphaFoldDB" id="A0A0C1Y3T9"/>
<dbReference type="PANTHER" id="PTHR10196">
    <property type="entry name" value="SUGAR KINASE"/>
    <property type="match status" value="1"/>
</dbReference>
<dbReference type="GO" id="GO:0004856">
    <property type="term" value="F:D-xylulokinase activity"/>
    <property type="evidence" value="ECO:0007669"/>
    <property type="project" value="TreeGrafter"/>
</dbReference>
<dbReference type="PANTHER" id="PTHR10196:SF80">
    <property type="entry name" value="D-RIBULOSE KINASE"/>
    <property type="match status" value="1"/>
</dbReference>
<dbReference type="FunFam" id="3.30.420.40:FF:000180">
    <property type="entry name" value="D-ribulose kinase isoform X1"/>
    <property type="match status" value="1"/>
</dbReference>
<dbReference type="EC" id="2.7.1.47" evidence="8"/>
<feature type="domain" description="Carbohydrate kinase FGGY C-terminal" evidence="11">
    <location>
        <begin position="248"/>
        <end position="419"/>
    </location>
</feature>
<dbReference type="GO" id="GO:0005829">
    <property type="term" value="C:cytosol"/>
    <property type="evidence" value="ECO:0007669"/>
    <property type="project" value="TreeGrafter"/>
</dbReference>
<dbReference type="GO" id="GO:0005524">
    <property type="term" value="F:ATP binding"/>
    <property type="evidence" value="ECO:0007669"/>
    <property type="project" value="UniProtKB-KW"/>
</dbReference>
<dbReference type="CDD" id="cd07783">
    <property type="entry name" value="ASKHA_NBD_FGGY_SePSK_AtXK1-like"/>
    <property type="match status" value="1"/>
</dbReference>
<feature type="domain" description="Carbohydrate kinase FGGY N-terminal" evidence="10">
    <location>
        <begin position="3"/>
        <end position="234"/>
    </location>
</feature>
<name>A0A0C1Y3T9_9CYAN</name>
<evidence type="ECO:0000256" key="7">
    <source>
        <dbReference type="ARBA" id="ARBA00051146"/>
    </source>
</evidence>